<dbReference type="Proteomes" id="UP000740413">
    <property type="component" value="Unassembled WGS sequence"/>
</dbReference>
<dbReference type="Pfam" id="PF07690">
    <property type="entry name" value="MFS_1"/>
    <property type="match status" value="1"/>
</dbReference>
<comment type="caution">
    <text evidence="10">The sequence shown here is derived from an EMBL/GenBank/DDBJ whole genome shotgun (WGS) entry which is preliminary data.</text>
</comment>
<keyword evidence="4" id="KW-1003">Cell membrane</keyword>
<dbReference type="CDD" id="cd17320">
    <property type="entry name" value="MFS_MdfA_MDR_like"/>
    <property type="match status" value="1"/>
</dbReference>
<evidence type="ECO:0000256" key="4">
    <source>
        <dbReference type="ARBA" id="ARBA00022475"/>
    </source>
</evidence>
<keyword evidence="3" id="KW-0813">Transport</keyword>
<keyword evidence="11" id="KW-1185">Reference proteome</keyword>
<dbReference type="InterPro" id="IPR020846">
    <property type="entry name" value="MFS_dom"/>
</dbReference>
<evidence type="ECO:0000256" key="6">
    <source>
        <dbReference type="ARBA" id="ARBA00022989"/>
    </source>
</evidence>
<dbReference type="InterPro" id="IPR005829">
    <property type="entry name" value="Sugar_transporter_CS"/>
</dbReference>
<feature type="transmembrane region" description="Helical" evidence="8">
    <location>
        <begin position="12"/>
        <end position="30"/>
    </location>
</feature>
<sequence>MERKKISELEFIGIMASLMALASLSIDALLPGLNEIANSIGITNPKDNQLLITTIFLGLGFGQLISGTLSDSIGRKPIVYIGYIIFVLASILCIFSTSLEMMLVGRLLQGIGLSAPRSVSMSIIRDKYSGDYMARIMSFVTVVFILAPVIAPTFGKIMLDNFGWESIFLSQLIFGLIAVVWLWRRQPETLTDENKKEVRLSLFTNGIKEFLKHKSAVINTLIIGIISAPFLAYISASQHIFEGQYNLGDVYPYIFSGLALGIGLATYLNGILVVKYGMYRLSITAIIALLMISGTYSIFFNGVNPSSTILIIFLALILFATGFIVGNLNALAMQPIGHIAGIGAALIGFASTILTVVLATLIGRYVDETALPIFAGFAVCSALSLGLILIFNLSNENVKFSLKESFE</sequence>
<organism evidence="10 11">
    <name type="scientific">Zobellia barbeyronii</name>
    <dbReference type="NCBI Taxonomy" id="2748009"/>
    <lineage>
        <taxon>Bacteria</taxon>
        <taxon>Pseudomonadati</taxon>
        <taxon>Bacteroidota</taxon>
        <taxon>Flavobacteriia</taxon>
        <taxon>Flavobacteriales</taxon>
        <taxon>Flavobacteriaceae</taxon>
        <taxon>Zobellia</taxon>
    </lineage>
</organism>
<feature type="transmembrane region" description="Helical" evidence="8">
    <location>
        <begin position="369"/>
        <end position="393"/>
    </location>
</feature>
<dbReference type="Gene3D" id="1.20.1720.10">
    <property type="entry name" value="Multidrug resistance protein D"/>
    <property type="match status" value="1"/>
</dbReference>
<dbReference type="PROSITE" id="PS50850">
    <property type="entry name" value="MFS"/>
    <property type="match status" value="1"/>
</dbReference>
<evidence type="ECO:0000256" key="8">
    <source>
        <dbReference type="SAM" id="Phobius"/>
    </source>
</evidence>
<dbReference type="RefSeq" id="WP_214610777.1">
    <property type="nucleotide sequence ID" value="NZ_JACATN010000002.1"/>
</dbReference>
<reference evidence="10 11" key="1">
    <citation type="submission" date="2020-06" db="EMBL/GenBank/DDBJ databases">
        <authorList>
            <person name="Isaeva M.P."/>
            <person name="Chernysheva N.Y."/>
        </authorList>
    </citation>
    <scope>NUCLEOTIDE SEQUENCE [LARGE SCALE GENOMIC DNA]</scope>
    <source>
        <strain evidence="10 11">KMM 6746</strain>
    </source>
</reference>
<gene>
    <name evidence="10" type="ORF">HW347_04665</name>
</gene>
<dbReference type="PANTHER" id="PTHR23502:SF132">
    <property type="entry name" value="POLYAMINE TRANSPORTER 2-RELATED"/>
    <property type="match status" value="1"/>
</dbReference>
<accession>A0ABS5WAX2</accession>
<reference evidence="11" key="2">
    <citation type="submission" date="2023-07" db="EMBL/GenBank/DDBJ databases">
        <title>Zobellia barbeyronii sp. nov., a new marine flavobacterium, isolated from green and red algae.</title>
        <authorList>
            <person name="Nedashkovskaya O.I."/>
            <person name="Otstavnykh N."/>
            <person name="Zhukova N."/>
            <person name="Guzev K."/>
            <person name="Chausova V."/>
            <person name="Tekutyeva L."/>
            <person name="Mikhailov V."/>
            <person name="Isaeva M."/>
        </authorList>
    </citation>
    <scope>NUCLEOTIDE SEQUENCE [LARGE SCALE GENOMIC DNA]</scope>
    <source>
        <strain evidence="11">KMM 6746</strain>
    </source>
</reference>
<dbReference type="InterPro" id="IPR036259">
    <property type="entry name" value="MFS_trans_sf"/>
</dbReference>
<evidence type="ECO:0000313" key="10">
    <source>
        <dbReference type="EMBL" id="MBT2160546.1"/>
    </source>
</evidence>
<dbReference type="InterPro" id="IPR004812">
    <property type="entry name" value="Efflux_drug-R_Bcr/CmlA"/>
</dbReference>
<evidence type="ECO:0000256" key="3">
    <source>
        <dbReference type="ARBA" id="ARBA00022448"/>
    </source>
</evidence>
<feature type="transmembrane region" description="Helical" evidence="8">
    <location>
        <begin position="50"/>
        <end position="66"/>
    </location>
</feature>
<feature type="transmembrane region" description="Helical" evidence="8">
    <location>
        <begin position="254"/>
        <end position="274"/>
    </location>
</feature>
<feature type="transmembrane region" description="Helical" evidence="8">
    <location>
        <begin position="339"/>
        <end position="363"/>
    </location>
</feature>
<keyword evidence="5 8" id="KW-0812">Transmembrane</keyword>
<evidence type="ECO:0000256" key="7">
    <source>
        <dbReference type="ARBA" id="ARBA00023136"/>
    </source>
</evidence>
<evidence type="ECO:0000256" key="5">
    <source>
        <dbReference type="ARBA" id="ARBA00022692"/>
    </source>
</evidence>
<feature type="transmembrane region" description="Helical" evidence="8">
    <location>
        <begin position="309"/>
        <end position="332"/>
    </location>
</feature>
<evidence type="ECO:0000256" key="2">
    <source>
        <dbReference type="ARBA" id="ARBA00006236"/>
    </source>
</evidence>
<evidence type="ECO:0000313" key="11">
    <source>
        <dbReference type="Proteomes" id="UP000740413"/>
    </source>
</evidence>
<proteinExistence type="inferred from homology"/>
<feature type="transmembrane region" description="Helical" evidence="8">
    <location>
        <begin position="78"/>
        <end position="97"/>
    </location>
</feature>
<protein>
    <submittedName>
        <fullName evidence="10">Multidrug effflux MFS transporter</fullName>
    </submittedName>
</protein>
<dbReference type="EMBL" id="JACATN010000002">
    <property type="protein sequence ID" value="MBT2160546.1"/>
    <property type="molecule type" value="Genomic_DNA"/>
</dbReference>
<evidence type="ECO:0000256" key="1">
    <source>
        <dbReference type="ARBA" id="ARBA00004651"/>
    </source>
</evidence>
<keyword evidence="7 8" id="KW-0472">Membrane</keyword>
<feature type="transmembrane region" description="Helical" evidence="8">
    <location>
        <begin position="281"/>
        <end position="303"/>
    </location>
</feature>
<feature type="transmembrane region" description="Helical" evidence="8">
    <location>
        <begin position="166"/>
        <end position="183"/>
    </location>
</feature>
<dbReference type="PROSITE" id="PS00216">
    <property type="entry name" value="SUGAR_TRANSPORT_1"/>
    <property type="match status" value="1"/>
</dbReference>
<feature type="transmembrane region" description="Helical" evidence="8">
    <location>
        <begin position="216"/>
        <end position="234"/>
    </location>
</feature>
<evidence type="ECO:0000259" key="9">
    <source>
        <dbReference type="PROSITE" id="PS50850"/>
    </source>
</evidence>
<feature type="transmembrane region" description="Helical" evidence="8">
    <location>
        <begin position="136"/>
        <end position="154"/>
    </location>
</feature>
<dbReference type="NCBIfam" id="TIGR00710">
    <property type="entry name" value="efflux_Bcr_CflA"/>
    <property type="match status" value="1"/>
</dbReference>
<comment type="similarity">
    <text evidence="2">Belongs to the major facilitator superfamily. Bcr/CmlA family.</text>
</comment>
<keyword evidence="6 8" id="KW-1133">Transmembrane helix</keyword>
<feature type="domain" description="Major facilitator superfamily (MFS) profile" evidence="9">
    <location>
        <begin position="11"/>
        <end position="396"/>
    </location>
</feature>
<dbReference type="PANTHER" id="PTHR23502">
    <property type="entry name" value="MAJOR FACILITATOR SUPERFAMILY"/>
    <property type="match status" value="1"/>
</dbReference>
<comment type="subcellular location">
    <subcellularLocation>
        <location evidence="1">Cell membrane</location>
        <topology evidence="1">Multi-pass membrane protein</topology>
    </subcellularLocation>
</comment>
<name>A0ABS5WAX2_9FLAO</name>
<dbReference type="InterPro" id="IPR011701">
    <property type="entry name" value="MFS"/>
</dbReference>
<dbReference type="SUPFAM" id="SSF103473">
    <property type="entry name" value="MFS general substrate transporter"/>
    <property type="match status" value="1"/>
</dbReference>